<feature type="chain" id="PRO_5017700427" evidence="1">
    <location>
        <begin position="23"/>
        <end position="106"/>
    </location>
</feature>
<gene>
    <name evidence="2" type="ORF">BQ8482_110377</name>
</gene>
<keyword evidence="1" id="KW-0732">Signal</keyword>
<protein>
    <submittedName>
        <fullName evidence="2">Uncharacterized protein</fullName>
    </submittedName>
</protein>
<keyword evidence="3" id="KW-1185">Reference proteome</keyword>
<evidence type="ECO:0000313" key="2">
    <source>
        <dbReference type="EMBL" id="SJM28447.1"/>
    </source>
</evidence>
<reference evidence="3" key="1">
    <citation type="submission" date="2016-12" db="EMBL/GenBank/DDBJ databases">
        <authorList>
            <person name="Brunel B."/>
        </authorList>
    </citation>
    <scope>NUCLEOTIDE SEQUENCE [LARGE SCALE GENOMIC DNA]</scope>
</reference>
<sequence>MRHRSRRIGIAFAALAMILADGASSIAPFVDFVGDAHARVGRPATPGSVAGVARRTTRRVIRRSAIYASTLPAGCVRTSINGGVLWQCGRTYYQPYGGRYVVVYID</sequence>
<dbReference type="EMBL" id="FUIG01000013">
    <property type="protein sequence ID" value="SJM28447.1"/>
    <property type="molecule type" value="Genomic_DNA"/>
</dbReference>
<dbReference type="RefSeq" id="WP_425294065.1">
    <property type="nucleotide sequence ID" value="NZ_FUIG01000013.1"/>
</dbReference>
<evidence type="ECO:0000256" key="1">
    <source>
        <dbReference type="SAM" id="SignalP"/>
    </source>
</evidence>
<evidence type="ECO:0000313" key="3">
    <source>
        <dbReference type="Proteomes" id="UP000245698"/>
    </source>
</evidence>
<accession>A0A2P9ABJ2</accession>
<proteinExistence type="predicted"/>
<name>A0A2P9ABJ2_9HYPH</name>
<dbReference type="AlphaFoldDB" id="A0A2P9ABJ2"/>
<dbReference type="Proteomes" id="UP000245698">
    <property type="component" value="Unassembled WGS sequence"/>
</dbReference>
<organism evidence="2 3">
    <name type="scientific">Mesorhizobium delmotii</name>
    <dbReference type="NCBI Taxonomy" id="1631247"/>
    <lineage>
        <taxon>Bacteria</taxon>
        <taxon>Pseudomonadati</taxon>
        <taxon>Pseudomonadota</taxon>
        <taxon>Alphaproteobacteria</taxon>
        <taxon>Hyphomicrobiales</taxon>
        <taxon>Phyllobacteriaceae</taxon>
        <taxon>Mesorhizobium</taxon>
    </lineage>
</organism>
<feature type="signal peptide" evidence="1">
    <location>
        <begin position="1"/>
        <end position="22"/>
    </location>
</feature>